<evidence type="ECO:0000256" key="1">
    <source>
        <dbReference type="SAM" id="Coils"/>
    </source>
</evidence>
<feature type="compositionally biased region" description="Acidic residues" evidence="2">
    <location>
        <begin position="530"/>
        <end position="556"/>
    </location>
</feature>
<keyword evidence="4" id="KW-1185">Reference proteome</keyword>
<proteinExistence type="predicted"/>
<protein>
    <submittedName>
        <fullName evidence="3">Uncharacterized protein</fullName>
    </submittedName>
</protein>
<feature type="region of interest" description="Disordered" evidence="2">
    <location>
        <begin position="495"/>
        <end position="556"/>
    </location>
</feature>
<name>A0A1Y1UN67_9FUNG</name>
<evidence type="ECO:0000256" key="2">
    <source>
        <dbReference type="SAM" id="MobiDB-lite"/>
    </source>
</evidence>
<dbReference type="OrthoDB" id="2152020at2759"/>
<dbReference type="AlphaFoldDB" id="A0A1Y1UN67"/>
<keyword evidence="1" id="KW-0175">Coiled coil</keyword>
<feature type="compositionally biased region" description="Polar residues" evidence="2">
    <location>
        <begin position="210"/>
        <end position="237"/>
    </location>
</feature>
<evidence type="ECO:0000313" key="4">
    <source>
        <dbReference type="Proteomes" id="UP000193719"/>
    </source>
</evidence>
<dbReference type="EMBL" id="MCFH01000107">
    <property type="protein sequence ID" value="ORX39500.1"/>
    <property type="molecule type" value="Genomic_DNA"/>
</dbReference>
<comment type="caution">
    <text evidence="3">The sequence shown here is derived from an EMBL/GenBank/DDBJ whole genome shotgun (WGS) entry which is preliminary data.</text>
</comment>
<feature type="region of interest" description="Disordered" evidence="2">
    <location>
        <begin position="959"/>
        <end position="990"/>
    </location>
</feature>
<organism evidence="3 4">
    <name type="scientific">Piromyces finnis</name>
    <dbReference type="NCBI Taxonomy" id="1754191"/>
    <lineage>
        <taxon>Eukaryota</taxon>
        <taxon>Fungi</taxon>
        <taxon>Fungi incertae sedis</taxon>
        <taxon>Chytridiomycota</taxon>
        <taxon>Chytridiomycota incertae sedis</taxon>
        <taxon>Neocallimastigomycetes</taxon>
        <taxon>Neocallimastigales</taxon>
        <taxon>Neocallimastigaceae</taxon>
        <taxon>Piromyces</taxon>
    </lineage>
</organism>
<gene>
    <name evidence="3" type="ORF">BCR36DRAFT_588240</name>
</gene>
<feature type="region of interest" description="Disordered" evidence="2">
    <location>
        <begin position="210"/>
        <end position="244"/>
    </location>
</feature>
<dbReference type="Proteomes" id="UP000193719">
    <property type="component" value="Unassembled WGS sequence"/>
</dbReference>
<reference evidence="3 4" key="2">
    <citation type="submission" date="2016-08" db="EMBL/GenBank/DDBJ databases">
        <title>Pervasive Adenine N6-methylation of Active Genes in Fungi.</title>
        <authorList>
            <consortium name="DOE Joint Genome Institute"/>
            <person name="Mondo S.J."/>
            <person name="Dannebaum R.O."/>
            <person name="Kuo R.C."/>
            <person name="Labutti K."/>
            <person name="Haridas S."/>
            <person name="Kuo A."/>
            <person name="Salamov A."/>
            <person name="Ahrendt S.R."/>
            <person name="Lipzen A."/>
            <person name="Sullivan W."/>
            <person name="Andreopoulos W.B."/>
            <person name="Clum A."/>
            <person name="Lindquist E."/>
            <person name="Daum C."/>
            <person name="Ramamoorthy G.K."/>
            <person name="Gryganskyi A."/>
            <person name="Culley D."/>
            <person name="Magnuson J.K."/>
            <person name="James T.Y."/>
            <person name="O'Malley M.A."/>
            <person name="Stajich J.E."/>
            <person name="Spatafora J.W."/>
            <person name="Visel A."/>
            <person name="Grigoriev I.V."/>
        </authorList>
    </citation>
    <scope>NUCLEOTIDE SEQUENCE [LARGE SCALE GENOMIC DNA]</scope>
    <source>
        <strain evidence="4">finn</strain>
    </source>
</reference>
<sequence length="1045" mass="120465">MNKRDYYNKGMTSINYNYLNTSQDNNTLFINDNQSLNIQTNGYDKNTLNKQNDLSNINYITHTNELFQNANQISMTTSSFKNNGNSTLALTPKYNKERESKIIEATNKIPIIRFYVFIKKFKAKCVLKILYQISYILNILDLNKRRNFINSIPFKLPTIIEKILLINFPIKIIKSILENYKNYRIPTTQEIIAPFLELLANLSSISSPSHQLPPINENNNHSFTSVNSDERTNNSISPLLLPQSELPYSNSPENNYIIQMPTPLLNKNLESNQNFDNISFEAKKKGKTVNIENIRNSSNLENHNDSYYLSKLQHDASSNKQQLKDAIMNIPKTDFQSNNNINNDNKEKPYNFLENNMMLQSNLTLFPLSPYITLNNTDFDTDVKTESTNTKTDNSSKKTLSIQTSPNFATVNNVPSSSMPSSAATTLSTVAASIAALKSSTSSEKHNGYGSSLSKIEKKNLSKIKNSNIVKNIVKNFEEINNYYKNALLETEEKTNNTKSAKRTYKKYGSHETNDNNDSNNDDEIKNIDNEDILEEEEEEEEENLMEKQDDEEGIDNENNIILSQQDKMKINEACDKMIYESKFMQESDLIDIKESTNLMVGCNYDLTTTGNDDNDSIDGMTEIIKDFSLENNFSDSNEDGETNSEISNNIFNSIVNIEDLDITRLTILLIESFVKLTDTEKEEFLNSEYFDLIKNHVMNIQHDKELELSSIFKDPKMLNEFESHIEALQQCVKERDDIINYYYQEIVNERIQNEKLLVFCENEQLEREETNKIISGLTKKIEIEEEYIKKLEVRYDMLVEKVKKYQSCCKHYEKSISLLSGNKPNVLKLINTQNFESAAILNNPPNFYPGTASPVDPNGRPGIAHLINKLSCEKISKNEEIQYLKSLLKSYNGKHIYLNENVIKKQIIEKTMATSTQTIPATVENVPIIPINLEKDLPGKKMMMEKYFEKQFAKTEETLVLSDDDDDDDNEEEKEREEEKHTPEIEDDEILQNRKSIDLSIIDDLNIFNEKHYHEKVLHNHQKSVEKDIPEDDTFSEYAQTLVN</sequence>
<feature type="compositionally biased region" description="Acidic residues" evidence="2">
    <location>
        <begin position="963"/>
        <end position="977"/>
    </location>
</feature>
<feature type="coiled-coil region" evidence="1">
    <location>
        <begin position="749"/>
        <end position="795"/>
    </location>
</feature>
<accession>A0A1Y1UN67</accession>
<evidence type="ECO:0000313" key="3">
    <source>
        <dbReference type="EMBL" id="ORX39500.1"/>
    </source>
</evidence>
<reference evidence="3 4" key="1">
    <citation type="submission" date="2016-08" db="EMBL/GenBank/DDBJ databases">
        <title>Genomes of anaerobic fungi encode conserved fungal cellulosomes for biomass hydrolysis.</title>
        <authorList>
            <consortium name="DOE Joint Genome Institute"/>
            <person name="Haitjema C.H."/>
            <person name="Gilmore S.P."/>
            <person name="Henske J.K."/>
            <person name="Solomon K.V."/>
            <person name="De Groot R."/>
            <person name="Kuo A."/>
            <person name="Mondo S.J."/>
            <person name="Salamov A.A."/>
            <person name="Labutti K."/>
            <person name="Zhao Z."/>
            <person name="Chiniquy J."/>
            <person name="Barry K."/>
            <person name="Brewer H.M."/>
            <person name="Purvine S.O."/>
            <person name="Wright A.T."/>
            <person name="Boxma B."/>
            <person name="Van Alen T."/>
            <person name="Hackstein J.H."/>
            <person name="Baker S.E."/>
            <person name="Grigoriev I.V."/>
            <person name="O'Malley M.A."/>
        </authorList>
    </citation>
    <scope>NUCLEOTIDE SEQUENCE [LARGE SCALE GENOMIC DNA]</scope>
    <source>
        <strain evidence="4">finn</strain>
    </source>
</reference>